<keyword evidence="7" id="KW-0408">Iron</keyword>
<gene>
    <name evidence="13" type="ORF">O9G_000525</name>
</gene>
<dbReference type="GO" id="GO:0016653">
    <property type="term" value="F:oxidoreductase activity, acting on NAD(P)H, heme protein as acceptor"/>
    <property type="evidence" value="ECO:0007669"/>
    <property type="project" value="TreeGrafter"/>
</dbReference>
<keyword evidence="14" id="KW-1185">Reference proteome</keyword>
<feature type="transmembrane region" description="Helical" evidence="12">
    <location>
        <begin position="452"/>
        <end position="472"/>
    </location>
</feature>
<comment type="subcellular location">
    <subcellularLocation>
        <location evidence="2">Membrane</location>
        <topology evidence="2">Multi-pass membrane protein</topology>
    </subcellularLocation>
</comment>
<feature type="transmembrane region" description="Helical" evidence="12">
    <location>
        <begin position="245"/>
        <end position="264"/>
    </location>
</feature>
<keyword evidence="8" id="KW-0350">Heme biosynthesis</keyword>
<keyword evidence="9 12" id="KW-0472">Membrane</keyword>
<comment type="catalytic activity">
    <reaction evidence="11">
        <text>Fe(II)-heme o + 2 A + H2O = Fe(II)-heme a + 2 AH2</text>
        <dbReference type="Rhea" id="RHEA:63388"/>
        <dbReference type="ChEBI" id="CHEBI:13193"/>
        <dbReference type="ChEBI" id="CHEBI:15377"/>
        <dbReference type="ChEBI" id="CHEBI:17499"/>
        <dbReference type="ChEBI" id="CHEBI:60530"/>
        <dbReference type="ChEBI" id="CHEBI:61715"/>
        <dbReference type="EC" id="1.17.99.9"/>
    </reaction>
    <physiologicalReaction direction="left-to-right" evidence="11">
        <dbReference type="Rhea" id="RHEA:63389"/>
    </physiologicalReaction>
</comment>
<dbReference type="EMBL" id="KE560959">
    <property type="protein sequence ID" value="EPZ34338.1"/>
    <property type="molecule type" value="Genomic_DNA"/>
</dbReference>
<feature type="transmembrane region" description="Helical" evidence="12">
    <location>
        <begin position="130"/>
        <end position="151"/>
    </location>
</feature>
<dbReference type="PANTHER" id="PTHR23289:SF2">
    <property type="entry name" value="CYTOCHROME C OXIDASE ASSEMBLY PROTEIN COX15 HOMOLOG"/>
    <property type="match status" value="1"/>
</dbReference>
<comment type="pathway">
    <text evidence="10">Porphyrin-containing compound metabolism; heme A biosynthesis; heme A from heme O: step 1/1.</text>
</comment>
<dbReference type="STRING" id="988480.A0A075AVP4"/>
<dbReference type="Pfam" id="PF02628">
    <property type="entry name" value="COX15-CtaA"/>
    <property type="match status" value="1"/>
</dbReference>
<evidence type="ECO:0000313" key="13">
    <source>
        <dbReference type="EMBL" id="EPZ34338.1"/>
    </source>
</evidence>
<evidence type="ECO:0000256" key="3">
    <source>
        <dbReference type="ARBA" id="ARBA00022692"/>
    </source>
</evidence>
<keyword evidence="6 13" id="KW-0560">Oxidoreductase</keyword>
<accession>A0A075AVP4</accession>
<evidence type="ECO:0000256" key="8">
    <source>
        <dbReference type="ARBA" id="ARBA00023133"/>
    </source>
</evidence>
<evidence type="ECO:0000256" key="2">
    <source>
        <dbReference type="ARBA" id="ARBA00004141"/>
    </source>
</evidence>
<name>A0A075AVP4_ROZAC</name>
<dbReference type="HOGENOM" id="CLU_017627_0_0_1"/>
<reference evidence="13 14" key="1">
    <citation type="journal article" date="2013" name="Curr. Biol.">
        <title>Shared signatures of parasitism and phylogenomics unite Cryptomycota and microsporidia.</title>
        <authorList>
            <person name="James T.Y."/>
            <person name="Pelin A."/>
            <person name="Bonen L."/>
            <person name="Ahrendt S."/>
            <person name="Sain D."/>
            <person name="Corradi N."/>
            <person name="Stajich J.E."/>
        </authorList>
    </citation>
    <scope>NUCLEOTIDE SEQUENCE [LARGE SCALE GENOMIC DNA]</scope>
    <source>
        <strain evidence="13 14">CSF55</strain>
    </source>
</reference>
<dbReference type="GO" id="GO:0120547">
    <property type="term" value="F:heme A synthase activity"/>
    <property type="evidence" value="ECO:0007669"/>
    <property type="project" value="UniProtKB-EC"/>
</dbReference>
<evidence type="ECO:0000256" key="9">
    <source>
        <dbReference type="ARBA" id="ARBA00023136"/>
    </source>
</evidence>
<evidence type="ECO:0000256" key="1">
    <source>
        <dbReference type="ARBA" id="ARBA00001970"/>
    </source>
</evidence>
<sequence length="477" mass="53861">MQLMKKMAPMRYEAHRLPIFPYTRNPCSVWGVLVDRFSPVSLDAYTVNHASDKRFAGDRTPVKLHKKERGNIEIESDIKGGKRKYSTFVARSVSHRYFSSFANSRLSGSVTLKSSLVQYFTNEGEGARKFVGHFLLISSAMVFGLVVLGGLTRLTESGLSMVNWNLLHFTPPKNEDEWQEYFEKYKEFPEYKLINQNMTLQQFKFIYYMEFFHRVYGRILGGFFAGVSIPIILSKSLASPGTKKVLGLINLMILSQGLLGWYMVKSGLDKRIVENNEWPRVSPYRLAAHLSSAFIIYLTMLIKGMSVLRKPIVFETGVETIKRLRSFKMSNHVLSGCILITAITGAFVAGNDAGLVYNSFPKMGDFWVPPEVLYLEPKWKNIFENSATVQLIHRWLAISTGSGILAVWYKSRKVPLPNRVRFAMNLLGGATIAQITLGITTLLMFVPVSIASLHQAGSLVLLTSSSYLVHLLKNIPK</sequence>
<organism evidence="13 14">
    <name type="scientific">Rozella allomycis (strain CSF55)</name>
    <dbReference type="NCBI Taxonomy" id="988480"/>
    <lineage>
        <taxon>Eukaryota</taxon>
        <taxon>Fungi</taxon>
        <taxon>Fungi incertae sedis</taxon>
        <taxon>Cryptomycota</taxon>
        <taxon>Cryptomycota incertae sedis</taxon>
        <taxon>Rozella</taxon>
    </lineage>
</organism>
<evidence type="ECO:0000256" key="10">
    <source>
        <dbReference type="ARBA" id="ARBA00044501"/>
    </source>
</evidence>
<dbReference type="AlphaFoldDB" id="A0A075AVP4"/>
<dbReference type="OrthoDB" id="1726137at2759"/>
<evidence type="ECO:0000256" key="5">
    <source>
        <dbReference type="ARBA" id="ARBA00022989"/>
    </source>
</evidence>
<feature type="transmembrane region" description="Helical" evidence="12">
    <location>
        <begin position="284"/>
        <end position="302"/>
    </location>
</feature>
<evidence type="ECO:0000313" key="14">
    <source>
        <dbReference type="Proteomes" id="UP000030755"/>
    </source>
</evidence>
<proteinExistence type="predicted"/>
<keyword evidence="4" id="KW-0479">Metal-binding</keyword>
<feature type="transmembrane region" description="Helical" evidence="12">
    <location>
        <begin position="422"/>
        <end position="446"/>
    </location>
</feature>
<evidence type="ECO:0000256" key="4">
    <source>
        <dbReference type="ARBA" id="ARBA00022723"/>
    </source>
</evidence>
<evidence type="ECO:0000256" key="12">
    <source>
        <dbReference type="SAM" id="Phobius"/>
    </source>
</evidence>
<evidence type="ECO:0000256" key="6">
    <source>
        <dbReference type="ARBA" id="ARBA00023002"/>
    </source>
</evidence>
<evidence type="ECO:0000256" key="7">
    <source>
        <dbReference type="ARBA" id="ARBA00023004"/>
    </source>
</evidence>
<dbReference type="InterPro" id="IPR023754">
    <property type="entry name" value="HemeA_Synthase_type2"/>
</dbReference>
<dbReference type="EC" id="1.3.-.-" evidence="13"/>
<dbReference type="GO" id="GO:0046872">
    <property type="term" value="F:metal ion binding"/>
    <property type="evidence" value="ECO:0007669"/>
    <property type="project" value="UniProtKB-KW"/>
</dbReference>
<evidence type="ECO:0000256" key="11">
    <source>
        <dbReference type="ARBA" id="ARBA00048044"/>
    </source>
</evidence>
<protein>
    <submittedName>
        <fullName evidence="13">Heme A synthase domain-containing protein</fullName>
        <ecNumber evidence="13">1.3.-.-</ecNumber>
    </submittedName>
</protein>
<keyword evidence="5 12" id="KW-1133">Transmembrane helix</keyword>
<dbReference type="GO" id="GO:0006784">
    <property type="term" value="P:heme A biosynthetic process"/>
    <property type="evidence" value="ECO:0007669"/>
    <property type="project" value="EnsemblFungi"/>
</dbReference>
<feature type="transmembrane region" description="Helical" evidence="12">
    <location>
        <begin position="392"/>
        <end position="410"/>
    </location>
</feature>
<comment type="cofactor">
    <cofactor evidence="1">
        <name>heme b</name>
        <dbReference type="ChEBI" id="CHEBI:60344"/>
    </cofactor>
</comment>
<dbReference type="GO" id="GO:0005743">
    <property type="term" value="C:mitochondrial inner membrane"/>
    <property type="evidence" value="ECO:0007669"/>
    <property type="project" value="EnsemblFungi"/>
</dbReference>
<dbReference type="InterPro" id="IPR003780">
    <property type="entry name" value="COX15/CtaA_fam"/>
</dbReference>
<feature type="transmembrane region" description="Helical" evidence="12">
    <location>
        <begin position="215"/>
        <end position="233"/>
    </location>
</feature>
<feature type="transmembrane region" description="Helical" evidence="12">
    <location>
        <begin position="332"/>
        <end position="350"/>
    </location>
</feature>
<dbReference type="Proteomes" id="UP000030755">
    <property type="component" value="Unassembled WGS sequence"/>
</dbReference>
<dbReference type="OMA" id="AFVCYSW"/>
<keyword evidence="3 12" id="KW-0812">Transmembrane</keyword>
<dbReference type="PANTHER" id="PTHR23289">
    <property type="entry name" value="CYTOCHROME C OXIDASE ASSEMBLY PROTEIN COX15"/>
    <property type="match status" value="1"/>
</dbReference>